<dbReference type="NCBIfam" id="TIGR00629">
    <property type="entry name" value="uvde"/>
    <property type="match status" value="1"/>
</dbReference>
<keyword evidence="5" id="KW-0378">Hydrolase</keyword>
<dbReference type="EMBL" id="JBHSNC010000041">
    <property type="protein sequence ID" value="MFC5530349.1"/>
    <property type="molecule type" value="Genomic_DNA"/>
</dbReference>
<dbReference type="RefSeq" id="WP_378112294.1">
    <property type="nucleotide sequence ID" value="NZ_JBHSNC010000041.1"/>
</dbReference>
<gene>
    <name evidence="7" type="primary">uvsE</name>
    <name evidence="7" type="ORF">ACFPQ4_13005</name>
</gene>
<keyword evidence="1" id="KW-0540">Nuclease</keyword>
<accession>A0ABW0R531</accession>
<keyword evidence="3" id="KW-0227">DNA damage</keyword>
<keyword evidence="2 7" id="KW-0255">Endonuclease</keyword>
<keyword evidence="8" id="KW-1185">Reference proteome</keyword>
<dbReference type="Proteomes" id="UP001596108">
    <property type="component" value="Unassembled WGS sequence"/>
</dbReference>
<dbReference type="GO" id="GO:0004519">
    <property type="term" value="F:endonuclease activity"/>
    <property type="evidence" value="ECO:0007669"/>
    <property type="project" value="UniProtKB-KW"/>
</dbReference>
<keyword evidence="6" id="KW-0234">DNA repair</keyword>
<dbReference type="Pfam" id="PF03851">
    <property type="entry name" value="UvdE"/>
    <property type="match status" value="1"/>
</dbReference>
<evidence type="ECO:0000256" key="5">
    <source>
        <dbReference type="ARBA" id="ARBA00022801"/>
    </source>
</evidence>
<dbReference type="PANTHER" id="PTHR31290">
    <property type="entry name" value="UV-DAMAGE ENDONUCLEASE"/>
    <property type="match status" value="1"/>
</dbReference>
<name>A0ABW0R531_9BACL</name>
<dbReference type="SUPFAM" id="SSF51658">
    <property type="entry name" value="Xylose isomerase-like"/>
    <property type="match status" value="1"/>
</dbReference>
<evidence type="ECO:0000313" key="7">
    <source>
        <dbReference type="EMBL" id="MFC5530349.1"/>
    </source>
</evidence>
<dbReference type="InterPro" id="IPR004601">
    <property type="entry name" value="UvdE"/>
</dbReference>
<evidence type="ECO:0000313" key="8">
    <source>
        <dbReference type="Proteomes" id="UP001596108"/>
    </source>
</evidence>
<evidence type="ECO:0000256" key="1">
    <source>
        <dbReference type="ARBA" id="ARBA00022722"/>
    </source>
</evidence>
<dbReference type="Gene3D" id="3.20.20.150">
    <property type="entry name" value="Divalent-metal-dependent TIM barrel enzymes"/>
    <property type="match status" value="1"/>
</dbReference>
<evidence type="ECO:0000256" key="2">
    <source>
        <dbReference type="ARBA" id="ARBA00022759"/>
    </source>
</evidence>
<dbReference type="InterPro" id="IPR036237">
    <property type="entry name" value="Xyl_isomerase-like_sf"/>
</dbReference>
<comment type="caution">
    <text evidence="7">The sequence shown here is derived from an EMBL/GenBank/DDBJ whole genome shotgun (WGS) entry which is preliminary data.</text>
</comment>
<reference evidence="8" key="1">
    <citation type="journal article" date="2019" name="Int. J. Syst. Evol. Microbiol.">
        <title>The Global Catalogue of Microorganisms (GCM) 10K type strain sequencing project: providing services to taxonomists for standard genome sequencing and annotation.</title>
        <authorList>
            <consortium name="The Broad Institute Genomics Platform"/>
            <consortium name="The Broad Institute Genome Sequencing Center for Infectious Disease"/>
            <person name="Wu L."/>
            <person name="Ma J."/>
        </authorList>
    </citation>
    <scope>NUCLEOTIDE SEQUENCE [LARGE SCALE GENOMIC DNA]</scope>
    <source>
        <strain evidence="8">CGMCC 1.18578</strain>
    </source>
</reference>
<keyword evidence="4" id="KW-0228">DNA excision</keyword>
<sequence length="339" mass="38220">MIVRFGFVAMSVQLEDASPSRTMTMATFSKLADREAALRRLELIAEQNLHNTLKLLKHCRYMGVKLYRMTSKIIPLATHEQLKDWDPYPALARGFADVGSFAREHGIRVSFHPDHFTVLSTPREEVYRNSIIMLDYHVRMLEAMGLDDRATCNIHIGGSYGDKPTSGQRFISQFNSMDDRLKHRITLENDDKTFTALETLRISEQVGVPMVLDIHHHAVNPGNEEAEALWPDILRTWERSSWNSRNGVTMGDPHWLPPKLHVSSPKSVSDPRGHADYVDPQPLLAFLYAIAGSTSAVDVMIEAKRKDESLLKLMDDFREAEASGAPIRVIDGGSVEVLS</sequence>
<organism evidence="7 8">
    <name type="scientific">Cohnella yongneupensis</name>
    <dbReference type="NCBI Taxonomy" id="425006"/>
    <lineage>
        <taxon>Bacteria</taxon>
        <taxon>Bacillati</taxon>
        <taxon>Bacillota</taxon>
        <taxon>Bacilli</taxon>
        <taxon>Bacillales</taxon>
        <taxon>Paenibacillaceae</taxon>
        <taxon>Cohnella</taxon>
    </lineage>
</organism>
<proteinExistence type="predicted"/>
<evidence type="ECO:0000256" key="6">
    <source>
        <dbReference type="ARBA" id="ARBA00023204"/>
    </source>
</evidence>
<dbReference type="PANTHER" id="PTHR31290:SF5">
    <property type="entry name" value="UV-DAMAGE ENDONUCLEASE"/>
    <property type="match status" value="1"/>
</dbReference>
<protein>
    <submittedName>
        <fullName evidence="7">UV DNA damage repair endonuclease UvsE</fullName>
    </submittedName>
</protein>
<evidence type="ECO:0000256" key="3">
    <source>
        <dbReference type="ARBA" id="ARBA00022763"/>
    </source>
</evidence>
<evidence type="ECO:0000256" key="4">
    <source>
        <dbReference type="ARBA" id="ARBA00022769"/>
    </source>
</evidence>